<dbReference type="GO" id="GO:0042781">
    <property type="term" value="F:3'-tRNA processing endoribonuclease activity"/>
    <property type="evidence" value="ECO:0007669"/>
    <property type="project" value="TreeGrafter"/>
</dbReference>
<evidence type="ECO:0000256" key="6">
    <source>
        <dbReference type="ARBA" id="ARBA00022884"/>
    </source>
</evidence>
<dbReference type="InterPro" id="IPR000100">
    <property type="entry name" value="RNase_P"/>
</dbReference>
<evidence type="ECO:0000256" key="1">
    <source>
        <dbReference type="ARBA" id="ARBA00002663"/>
    </source>
</evidence>
<name>A0A644ZQ17_9ZZZZ</name>
<dbReference type="EMBL" id="VSSQ01009557">
    <property type="protein sequence ID" value="MPM41971.1"/>
    <property type="molecule type" value="Genomic_DNA"/>
</dbReference>
<dbReference type="AlphaFoldDB" id="A0A644ZQ17"/>
<keyword evidence="4" id="KW-0255">Endonuclease</keyword>
<comment type="caution">
    <text evidence="7">The sequence shown here is derived from an EMBL/GenBank/DDBJ whole genome shotgun (WGS) entry which is preliminary data.</text>
</comment>
<dbReference type="InterPro" id="IPR014721">
    <property type="entry name" value="Ribsml_uS5_D2-typ_fold_subgr"/>
</dbReference>
<protein>
    <submittedName>
        <fullName evidence="7">Ribonuclease P protein component</fullName>
        <ecNumber evidence="7">3.1.26.5</ecNumber>
    </submittedName>
</protein>
<dbReference type="GO" id="GO:0000049">
    <property type="term" value="F:tRNA binding"/>
    <property type="evidence" value="ECO:0007669"/>
    <property type="project" value="InterPro"/>
</dbReference>
<dbReference type="PANTHER" id="PTHR33992:SF1">
    <property type="entry name" value="RIBONUCLEASE P PROTEIN COMPONENT"/>
    <property type="match status" value="1"/>
</dbReference>
<keyword evidence="2" id="KW-0819">tRNA processing</keyword>
<dbReference type="InterPro" id="IPR020568">
    <property type="entry name" value="Ribosomal_Su5_D2-typ_SF"/>
</dbReference>
<dbReference type="PANTHER" id="PTHR33992">
    <property type="entry name" value="RIBONUCLEASE P PROTEIN COMPONENT"/>
    <property type="match status" value="1"/>
</dbReference>
<dbReference type="SUPFAM" id="SSF54211">
    <property type="entry name" value="Ribosomal protein S5 domain 2-like"/>
    <property type="match status" value="1"/>
</dbReference>
<organism evidence="7">
    <name type="scientific">bioreactor metagenome</name>
    <dbReference type="NCBI Taxonomy" id="1076179"/>
    <lineage>
        <taxon>unclassified sequences</taxon>
        <taxon>metagenomes</taxon>
        <taxon>ecological metagenomes</taxon>
    </lineage>
</organism>
<comment type="function">
    <text evidence="1">RNaseP catalyzes the removal of the 5'-leader sequence from pre-tRNA to produce the mature 5'-terminus. It can also cleave other RNA substrates such as 4.5S RNA. The protein component plays an auxiliary but essential role in vivo by binding to the 5'-leader sequence and broadening the substrate specificity of the ribozyme.</text>
</comment>
<dbReference type="HAMAP" id="MF_00227">
    <property type="entry name" value="RNase_P"/>
    <property type="match status" value="1"/>
</dbReference>
<reference evidence="7" key="1">
    <citation type="submission" date="2019-08" db="EMBL/GenBank/DDBJ databases">
        <authorList>
            <person name="Kucharzyk K."/>
            <person name="Murdoch R.W."/>
            <person name="Higgins S."/>
            <person name="Loffler F."/>
        </authorList>
    </citation>
    <scope>NUCLEOTIDE SEQUENCE</scope>
</reference>
<evidence type="ECO:0000256" key="4">
    <source>
        <dbReference type="ARBA" id="ARBA00022759"/>
    </source>
</evidence>
<dbReference type="GO" id="GO:0030677">
    <property type="term" value="C:ribonuclease P complex"/>
    <property type="evidence" value="ECO:0007669"/>
    <property type="project" value="TreeGrafter"/>
</dbReference>
<evidence type="ECO:0000256" key="5">
    <source>
        <dbReference type="ARBA" id="ARBA00022801"/>
    </source>
</evidence>
<keyword evidence="5 7" id="KW-0378">Hydrolase</keyword>
<dbReference type="Pfam" id="PF00825">
    <property type="entry name" value="Ribonuclease_P"/>
    <property type="match status" value="1"/>
</dbReference>
<accession>A0A644ZQ17</accession>
<dbReference type="PROSITE" id="PS00648">
    <property type="entry name" value="RIBONUCLEASE_P"/>
    <property type="match status" value="1"/>
</dbReference>
<dbReference type="InterPro" id="IPR020539">
    <property type="entry name" value="RNase_P_CS"/>
</dbReference>
<sequence>MKHSDSLRRKKEFRYTYRAGKSCSGRLLSLVYAKNRISDVKIGFSVSKKIGNAVVRNRVKRRMREAVTPLIPQIKGGMNMIFIAREPMIDAPFLSIREGMTAQLIRAGLWKTEEGK</sequence>
<keyword evidence="3" id="KW-0540">Nuclease</keyword>
<gene>
    <name evidence="7" type="primary">rnpA_30</name>
    <name evidence="7" type="ORF">SDC9_88633</name>
</gene>
<proteinExistence type="inferred from homology"/>
<evidence type="ECO:0000256" key="3">
    <source>
        <dbReference type="ARBA" id="ARBA00022722"/>
    </source>
</evidence>
<dbReference type="NCBIfam" id="TIGR00188">
    <property type="entry name" value="rnpA"/>
    <property type="match status" value="1"/>
</dbReference>
<dbReference type="EC" id="3.1.26.5" evidence="7"/>
<evidence type="ECO:0000313" key="7">
    <source>
        <dbReference type="EMBL" id="MPM41971.1"/>
    </source>
</evidence>
<dbReference type="GO" id="GO:0004526">
    <property type="term" value="F:ribonuclease P activity"/>
    <property type="evidence" value="ECO:0007669"/>
    <property type="project" value="UniProtKB-EC"/>
</dbReference>
<evidence type="ECO:0000256" key="2">
    <source>
        <dbReference type="ARBA" id="ARBA00022694"/>
    </source>
</evidence>
<dbReference type="Gene3D" id="3.30.230.10">
    <property type="match status" value="1"/>
</dbReference>
<keyword evidence="6" id="KW-0694">RNA-binding</keyword>